<comment type="caution">
    <text evidence="2">The sequence shown here is derived from an EMBL/GenBank/DDBJ whole genome shotgun (WGS) entry which is preliminary data.</text>
</comment>
<dbReference type="EMBL" id="NBZD01000002">
    <property type="protein sequence ID" value="PNH18845.1"/>
    <property type="molecule type" value="Genomic_DNA"/>
</dbReference>
<dbReference type="Proteomes" id="UP000236394">
    <property type="component" value="Unassembled WGS sequence"/>
</dbReference>
<organism evidence="2 3">
    <name type="scientific">Mageeibacillus indolicus</name>
    <dbReference type="NCBI Taxonomy" id="884684"/>
    <lineage>
        <taxon>Bacteria</taxon>
        <taxon>Bacillati</taxon>
        <taxon>Bacillota</taxon>
        <taxon>Clostridia</taxon>
        <taxon>Eubacteriales</taxon>
        <taxon>Oscillospiraceae</taxon>
        <taxon>Mageeibacillus</taxon>
    </lineage>
</organism>
<keyword evidence="1" id="KW-0732">Signal</keyword>
<name>A0A2J8B276_9FIRM</name>
<dbReference type="PROSITE" id="PS51257">
    <property type="entry name" value="PROKAR_LIPOPROTEIN"/>
    <property type="match status" value="1"/>
</dbReference>
<evidence type="ECO:0000313" key="2">
    <source>
        <dbReference type="EMBL" id="PNH18845.1"/>
    </source>
</evidence>
<sequence>MKKILACLVCLGLTLSLVACGGAPAGQGEKAGAADKKGGAMSATQKIIKEAQGMTMEQLAKKAIEESNGKKFYGLGNSSRGKTSLPLFIKYLQTIDPKYNMEFEWQQPKNNKIFDQLTADSLKEVGTFAMTLIQDGNQITTKMVKPGILDTFIPKEWAEAKGTKPEEYKGYLSLQTLNKVFMANNAGSKKYKNVWDFVKKDEHGLYMDIDSEIVGKNFLYMLTKEEYATCLKDAYDALSSEEKSYFEPTVKEMEAVAKNFNLGENGKYALAWIKLWVGSYSAQTDDGPICNILVDKSAKDQFGLIVYSKLRSVEESASVSVNNVTIPAYEKGFKGFGGYGYDHYLFVTNNSPLPWTACAFNAYITCTAEGFAAWGKDMGGYSSNPKVYAETEKKFNHSKGGYVDGTNKFDAKNDRGYEWWTKEGKLVLEDPEYCASVAYTVGSWIETLSRYNAGKK</sequence>
<gene>
    <name evidence="2" type="ORF">B7R76_04635</name>
</gene>
<accession>A0A2J8B276</accession>
<evidence type="ECO:0008006" key="4">
    <source>
        <dbReference type="Google" id="ProtNLM"/>
    </source>
</evidence>
<proteinExistence type="predicted"/>
<dbReference type="RefSeq" id="WP_102892504.1">
    <property type="nucleotide sequence ID" value="NZ_NBZD01000002.1"/>
</dbReference>
<evidence type="ECO:0000313" key="3">
    <source>
        <dbReference type="Proteomes" id="UP000236394"/>
    </source>
</evidence>
<reference evidence="3" key="1">
    <citation type="submission" date="2017-04" db="EMBL/GenBank/DDBJ databases">
        <authorList>
            <person name="Bumgarner R.E."/>
            <person name="Fredricks D.N."/>
            <person name="Srinivasan S."/>
        </authorList>
    </citation>
    <scope>NUCLEOTIDE SEQUENCE [LARGE SCALE GENOMIC DNA]</scope>
    <source>
        <strain evidence="3">KA00405</strain>
    </source>
</reference>
<evidence type="ECO:0000256" key="1">
    <source>
        <dbReference type="SAM" id="SignalP"/>
    </source>
</evidence>
<feature type="signal peptide" evidence="1">
    <location>
        <begin position="1"/>
        <end position="25"/>
    </location>
</feature>
<feature type="chain" id="PRO_5017983718" description="Lipoprotein" evidence="1">
    <location>
        <begin position="26"/>
        <end position="456"/>
    </location>
</feature>
<dbReference type="AlphaFoldDB" id="A0A2J8B276"/>
<protein>
    <recommendedName>
        <fullName evidence="4">Lipoprotein</fullName>
    </recommendedName>
</protein>